<comment type="catalytic activity">
    <reaction evidence="2 7">
        <text>glutathione + H2O = L-cysteinylglycine + L-glutamate</text>
        <dbReference type="Rhea" id="RHEA:28807"/>
        <dbReference type="ChEBI" id="CHEBI:15377"/>
        <dbReference type="ChEBI" id="CHEBI:29985"/>
        <dbReference type="ChEBI" id="CHEBI:57925"/>
        <dbReference type="ChEBI" id="CHEBI:61694"/>
        <dbReference type="EC" id="3.4.19.13"/>
    </reaction>
</comment>
<feature type="binding site" evidence="6">
    <location>
        <begin position="393"/>
        <end position="395"/>
    </location>
    <ligand>
        <name>L-glutamate</name>
        <dbReference type="ChEBI" id="CHEBI:29985"/>
    </ligand>
</feature>
<keyword evidence="3 7" id="KW-0012">Acyltransferase</keyword>
<dbReference type="AlphaFoldDB" id="A0AAJ0XC80"/>
<evidence type="ECO:0000256" key="2">
    <source>
        <dbReference type="ARBA" id="ARBA00001089"/>
    </source>
</evidence>
<dbReference type="Proteomes" id="UP001296776">
    <property type="component" value="Unassembled WGS sequence"/>
</dbReference>
<evidence type="ECO:0000256" key="8">
    <source>
        <dbReference type="SAM" id="MobiDB-lite"/>
    </source>
</evidence>
<feature type="active site" description="Nucleophile" evidence="5">
    <location>
        <position position="375"/>
    </location>
</feature>
<dbReference type="PRINTS" id="PR01210">
    <property type="entry name" value="GGTRANSPTASE"/>
</dbReference>
<comment type="catalytic activity">
    <reaction evidence="1 7">
        <text>an S-substituted glutathione + H2O = an S-substituted L-cysteinylglycine + L-glutamate</text>
        <dbReference type="Rhea" id="RHEA:59468"/>
        <dbReference type="ChEBI" id="CHEBI:15377"/>
        <dbReference type="ChEBI" id="CHEBI:29985"/>
        <dbReference type="ChEBI" id="CHEBI:90779"/>
        <dbReference type="ChEBI" id="CHEBI:143103"/>
        <dbReference type="EC" id="3.4.19.13"/>
    </reaction>
</comment>
<feature type="binding site" evidence="6">
    <location>
        <position position="102"/>
    </location>
    <ligand>
        <name>L-glutamate</name>
        <dbReference type="ChEBI" id="CHEBI:29985"/>
    </ligand>
</feature>
<feature type="compositionally biased region" description="Low complexity" evidence="8">
    <location>
        <begin position="16"/>
        <end position="29"/>
    </location>
</feature>
<dbReference type="Gene3D" id="3.60.20.40">
    <property type="match status" value="1"/>
</dbReference>
<comment type="PTM">
    <text evidence="7">Cleaved by autocatalysis into a large and a small subunit.</text>
</comment>
<feature type="region of interest" description="Disordered" evidence="8">
    <location>
        <begin position="1"/>
        <end position="29"/>
    </location>
</feature>
<reference evidence="9" key="2">
    <citation type="journal article" date="2020" name="Microorganisms">
        <title>Osmotic Adaptation and Compatible Solute Biosynthesis of Phototrophic Bacteria as Revealed from Genome Analyses.</title>
        <authorList>
            <person name="Imhoff J.F."/>
            <person name="Rahn T."/>
            <person name="Kunzel S."/>
            <person name="Keller A."/>
            <person name="Neulinger S.C."/>
        </authorList>
    </citation>
    <scope>NUCLEOTIDE SEQUENCE</scope>
    <source>
        <strain evidence="9">DSM 11080</strain>
    </source>
</reference>
<dbReference type="InterPro" id="IPR043138">
    <property type="entry name" value="GGT_lsub"/>
</dbReference>
<comment type="subunit">
    <text evidence="7">This enzyme consists of two polypeptide chains, which are synthesized in precursor form from a single polypeptide.</text>
</comment>
<feature type="binding site" evidence="6">
    <location>
        <position position="467"/>
    </location>
    <ligand>
        <name>L-glutamate</name>
        <dbReference type="ChEBI" id="CHEBI:29985"/>
    </ligand>
</feature>
<dbReference type="InterPro" id="IPR051792">
    <property type="entry name" value="GGT_bact"/>
</dbReference>
<keyword evidence="7" id="KW-0808">Transferase</keyword>
<dbReference type="EC" id="3.4.19.13" evidence="7"/>
<evidence type="ECO:0000256" key="5">
    <source>
        <dbReference type="PIRSR" id="PIRSR600101-1"/>
    </source>
</evidence>
<dbReference type="InterPro" id="IPR000101">
    <property type="entry name" value="GGT_peptidase"/>
</dbReference>
<protein>
    <recommendedName>
        <fullName evidence="7">Glutathione hydrolase proenzyme</fullName>
        <ecNumber evidence="7">2.3.2.2</ecNumber>
        <ecNumber evidence="7">3.4.19.13</ecNumber>
    </recommendedName>
    <component>
        <recommendedName>
            <fullName evidence="7">Glutathione hydrolase large chain</fullName>
        </recommendedName>
    </component>
    <component>
        <recommendedName>
            <fullName evidence="7">Glutathione hydrolase small chain</fullName>
        </recommendedName>
    </component>
</protein>
<dbReference type="NCBIfam" id="TIGR00066">
    <property type="entry name" value="g_glut_trans"/>
    <property type="match status" value="1"/>
</dbReference>
<evidence type="ECO:0000313" key="9">
    <source>
        <dbReference type="EMBL" id="MBK1707118.1"/>
    </source>
</evidence>
<keyword evidence="7" id="KW-0317">Glutathione biosynthesis</keyword>
<comment type="pathway">
    <text evidence="7">Sulfur metabolism; glutathione metabolism.</text>
</comment>
<name>A0AAJ0XC80_9GAMM</name>
<evidence type="ECO:0000256" key="7">
    <source>
        <dbReference type="RuleBase" id="RU368036"/>
    </source>
</evidence>
<keyword evidence="7" id="KW-0378">Hydrolase</keyword>
<dbReference type="PANTHER" id="PTHR43199:SF6">
    <property type="entry name" value="GLUTATHIONE HYDROLASE PROENZYME"/>
    <property type="match status" value="1"/>
</dbReference>
<feature type="binding site" evidence="6">
    <location>
        <position position="417"/>
    </location>
    <ligand>
        <name>L-glutamate</name>
        <dbReference type="ChEBI" id="CHEBI:29985"/>
    </ligand>
</feature>
<reference evidence="9" key="1">
    <citation type="submission" date="2017-08" db="EMBL/GenBank/DDBJ databases">
        <authorList>
            <person name="Imhoff J.F."/>
            <person name="Rahn T."/>
            <person name="Kuenzel S."/>
            <person name="Neulinger S.C."/>
        </authorList>
    </citation>
    <scope>NUCLEOTIDE SEQUENCE</scope>
    <source>
        <strain evidence="9">DSM 11080</strain>
    </source>
</reference>
<dbReference type="SUPFAM" id="SSF56235">
    <property type="entry name" value="N-terminal nucleophile aminohydrolases (Ntn hydrolases)"/>
    <property type="match status" value="1"/>
</dbReference>
<feature type="region of interest" description="Disordered" evidence="8">
    <location>
        <begin position="353"/>
        <end position="376"/>
    </location>
</feature>
<keyword evidence="7" id="KW-0865">Zymogen</keyword>
<comment type="catalytic activity">
    <reaction evidence="4 7">
        <text>an N-terminal (5-L-glutamyl)-[peptide] + an alpha-amino acid = 5-L-glutamyl amino acid + an N-terminal L-alpha-aminoacyl-[peptide]</text>
        <dbReference type="Rhea" id="RHEA:23904"/>
        <dbReference type="Rhea" id="RHEA-COMP:9780"/>
        <dbReference type="Rhea" id="RHEA-COMP:9795"/>
        <dbReference type="ChEBI" id="CHEBI:77644"/>
        <dbReference type="ChEBI" id="CHEBI:78597"/>
        <dbReference type="ChEBI" id="CHEBI:78599"/>
        <dbReference type="ChEBI" id="CHEBI:78608"/>
        <dbReference type="EC" id="2.3.2.2"/>
    </reaction>
</comment>
<evidence type="ECO:0000256" key="4">
    <source>
        <dbReference type="ARBA" id="ARBA00047417"/>
    </source>
</evidence>
<evidence type="ECO:0000313" key="10">
    <source>
        <dbReference type="Proteomes" id="UP001296776"/>
    </source>
</evidence>
<dbReference type="Pfam" id="PF01019">
    <property type="entry name" value="G_glu_transpept"/>
    <property type="match status" value="1"/>
</dbReference>
<feature type="binding site" evidence="6">
    <location>
        <begin position="446"/>
        <end position="447"/>
    </location>
    <ligand>
        <name>L-glutamate</name>
        <dbReference type="ChEBI" id="CHEBI:29985"/>
    </ligand>
</feature>
<gene>
    <name evidence="9" type="primary">ggt</name>
    <name evidence="9" type="ORF">CKO40_21930</name>
</gene>
<evidence type="ECO:0000256" key="3">
    <source>
        <dbReference type="ARBA" id="ARBA00023315"/>
    </source>
</evidence>
<dbReference type="GO" id="GO:0006751">
    <property type="term" value="P:glutathione catabolic process"/>
    <property type="evidence" value="ECO:0007669"/>
    <property type="project" value="UniProtKB-UniRule"/>
</dbReference>
<dbReference type="PANTHER" id="PTHR43199">
    <property type="entry name" value="GLUTATHIONE HYDROLASE"/>
    <property type="match status" value="1"/>
</dbReference>
<keyword evidence="10" id="KW-1185">Reference proteome</keyword>
<accession>A0AAJ0XC80</accession>
<dbReference type="InterPro" id="IPR043137">
    <property type="entry name" value="GGT_ssub_C"/>
</dbReference>
<organism evidence="9 10">
    <name type="scientific">Halochromatium glycolicum</name>
    <dbReference type="NCBI Taxonomy" id="85075"/>
    <lineage>
        <taxon>Bacteria</taxon>
        <taxon>Pseudomonadati</taxon>
        <taxon>Pseudomonadota</taxon>
        <taxon>Gammaproteobacteria</taxon>
        <taxon>Chromatiales</taxon>
        <taxon>Chromatiaceae</taxon>
        <taxon>Halochromatium</taxon>
    </lineage>
</organism>
<dbReference type="EMBL" id="NRSJ01000065">
    <property type="protein sequence ID" value="MBK1707118.1"/>
    <property type="molecule type" value="Genomic_DNA"/>
</dbReference>
<evidence type="ECO:0000256" key="1">
    <source>
        <dbReference type="ARBA" id="ARBA00001049"/>
    </source>
</evidence>
<comment type="caution">
    <text evidence="9">The sequence shown here is derived from an EMBL/GenBank/DDBJ whole genome shotgun (WGS) entry which is preliminary data.</text>
</comment>
<dbReference type="InterPro" id="IPR029055">
    <property type="entry name" value="Ntn_hydrolases_N"/>
</dbReference>
<comment type="similarity">
    <text evidence="7">Belongs to the gamma-glutamyltransferase family.</text>
</comment>
<dbReference type="EC" id="2.3.2.2" evidence="7"/>
<dbReference type="GO" id="GO:0103068">
    <property type="term" value="F:leukotriene C4 gamma-glutamyl transferase activity"/>
    <property type="evidence" value="ECO:0007669"/>
    <property type="project" value="UniProtKB-EC"/>
</dbReference>
<evidence type="ECO:0000256" key="6">
    <source>
        <dbReference type="PIRSR" id="PIRSR600101-2"/>
    </source>
</evidence>
<dbReference type="Gene3D" id="1.10.246.130">
    <property type="match status" value="1"/>
</dbReference>
<sequence>MPVAVGAGESGPSPNASPEGGAPQEGAPAAAAPPVAAIATAHPAATQAGVAILAAGGNAFDAAVAVSAALAVVEPYSSGLGGGGFWLLHEASTGRDLMVDGRERAPLAATATMYLDADGQFDPQASLNGPLAAGIPGEPAALVHIGEQYGRLPLAKSLAPAIRLAREGFAVDPIYRRMAHWRLEVLRASPAAARQFLSDGEVPAEGLLIRQPDLAKVLEAIAANGHAGFYQGAIAEALVTGTRAAGGIWSLEDMTAYRVVEREPIVGHYQGWRITSAAPPSSGGVALVQMLNMLTALEARLGPADSEVDRVHRLVEVMRRAYRDRARYLGDPDQVTMPIERLTHPFYASGLARDIDPSHATPSQPVSSRPEGPHTTHFSILDDEGNRVAATLSINYPFGSGFVPPGTGVLLNDEMDDFSAQPGIPNAYGLVGGEANAIAPGKRMLSSMSPTFATSADSVVILGTPGGSRIITMVLHGILAAVAGGEPEGWVSAPRFHHQYLPDEVLFESGAFDEATQGALSARGHRLSSSERRFGNMQLIAWDRARGVVQAVSDPRGIGVAEVRAVPESAPP</sequence>
<proteinExistence type="inferred from homology"/>
<dbReference type="GO" id="GO:0036374">
    <property type="term" value="F:glutathione hydrolase activity"/>
    <property type="evidence" value="ECO:0007669"/>
    <property type="project" value="UniProtKB-UniRule"/>
</dbReference>
<dbReference type="GO" id="GO:0006750">
    <property type="term" value="P:glutathione biosynthetic process"/>
    <property type="evidence" value="ECO:0007669"/>
    <property type="project" value="UniProtKB-KW"/>
</dbReference>